<organism evidence="4 5">
    <name type="scientific">Chaetomium fimeti</name>
    <dbReference type="NCBI Taxonomy" id="1854472"/>
    <lineage>
        <taxon>Eukaryota</taxon>
        <taxon>Fungi</taxon>
        <taxon>Dikarya</taxon>
        <taxon>Ascomycota</taxon>
        <taxon>Pezizomycotina</taxon>
        <taxon>Sordariomycetes</taxon>
        <taxon>Sordariomycetidae</taxon>
        <taxon>Sordariales</taxon>
        <taxon>Chaetomiaceae</taxon>
        <taxon>Chaetomium</taxon>
    </lineage>
</organism>
<keyword evidence="1" id="KW-0547">Nucleotide-binding</keyword>
<dbReference type="EMBL" id="JAUEPN010000005">
    <property type="protein sequence ID" value="KAK3295083.1"/>
    <property type="molecule type" value="Genomic_DNA"/>
</dbReference>
<feature type="non-terminal residue" evidence="4">
    <location>
        <position position="568"/>
    </location>
</feature>
<feature type="region of interest" description="Disordered" evidence="2">
    <location>
        <begin position="166"/>
        <end position="186"/>
    </location>
</feature>
<feature type="region of interest" description="Disordered" evidence="2">
    <location>
        <begin position="394"/>
        <end position="474"/>
    </location>
</feature>
<dbReference type="InterPro" id="IPR000719">
    <property type="entry name" value="Prot_kinase_dom"/>
</dbReference>
<dbReference type="RefSeq" id="XP_062658597.1">
    <property type="nucleotide sequence ID" value="XM_062801300.1"/>
</dbReference>
<accession>A0AAE0LRS3</accession>
<comment type="caution">
    <text evidence="4">The sequence shown here is derived from an EMBL/GenBank/DDBJ whole genome shotgun (WGS) entry which is preliminary data.</text>
</comment>
<protein>
    <recommendedName>
        <fullName evidence="3">Protein kinase domain-containing protein</fullName>
    </recommendedName>
</protein>
<evidence type="ECO:0000259" key="3">
    <source>
        <dbReference type="PROSITE" id="PS50011"/>
    </source>
</evidence>
<dbReference type="InterPro" id="IPR053083">
    <property type="entry name" value="TF_kinase-domain_protein"/>
</dbReference>
<name>A0AAE0LRS3_9PEZI</name>
<keyword evidence="1" id="KW-0067">ATP-binding</keyword>
<sequence>MATFPERQKRSNFRFHRYRRDGAQDIDFESLEYWAFDVPQPGVYPGVQKTAILRGDYDYPLRNIGGGLRSNARPASLPGVRQRLRRRLLPRRLHWSKDLGIGGNGLASLFFLSDGSPIGRRQYFVAKCNHSGGEYANVILREEKIKTDEFQDAMHIIQTRRIPPVQNPRSSRRVRAREGPQTSRRWDQHDRDMTGIMLLEYCQRGSLDKALSVSALKDIRFPERALWHMFHCLIEALIALAYPPPQHGNLYNGLLPPFMERIPENEEKARWVHFDIDPQNILVHTSQPGSEHPLVPSLKLCDFGLATGLSEEVLRKKDHMLTFRTWAKHFFFTPEQFSAEWDYIPWNEIPATTYPRPRVAGNFTWKTNLFQMGAVMACLITKCYPPAPPRPGRLIIPGRDLDPSYYSDAPDDNDEENEENQPPVGYGSHTSWSSHNPLGTGTSAPPNPQQDYYGNANKENYDPDDGPDGDPVGNGYIRVWSYGHYLLSDEDEDDGGGGAHDHVSWTLRHLVAQCLADDPRYRPSLAWLEREISNNIQDRWGDEPDDGESSREVREWIKECLDVPVPRQ</sequence>
<keyword evidence="5" id="KW-1185">Reference proteome</keyword>
<feature type="binding site" evidence="1">
    <location>
        <position position="127"/>
    </location>
    <ligand>
        <name>ATP</name>
        <dbReference type="ChEBI" id="CHEBI:30616"/>
    </ligand>
</feature>
<reference evidence="4" key="2">
    <citation type="submission" date="2023-06" db="EMBL/GenBank/DDBJ databases">
        <authorList>
            <consortium name="Lawrence Berkeley National Laboratory"/>
            <person name="Haridas S."/>
            <person name="Hensen N."/>
            <person name="Bonometti L."/>
            <person name="Westerberg I."/>
            <person name="Brannstrom I.O."/>
            <person name="Guillou S."/>
            <person name="Cros-Aarteil S."/>
            <person name="Calhoun S."/>
            <person name="Kuo A."/>
            <person name="Mondo S."/>
            <person name="Pangilinan J."/>
            <person name="Riley R."/>
            <person name="Labutti K."/>
            <person name="Andreopoulos B."/>
            <person name="Lipzen A."/>
            <person name="Chen C."/>
            <person name="Yanf M."/>
            <person name="Daum C."/>
            <person name="Ng V."/>
            <person name="Clum A."/>
            <person name="Steindorff A."/>
            <person name="Ohm R."/>
            <person name="Martin F."/>
            <person name="Silar P."/>
            <person name="Natvig D."/>
            <person name="Lalanne C."/>
            <person name="Gautier V."/>
            <person name="Ament-Velasquez S.L."/>
            <person name="Kruys A."/>
            <person name="Hutchinson M.I."/>
            <person name="Powell A.J."/>
            <person name="Barry K."/>
            <person name="Miller A.N."/>
            <person name="Grigoriev I.V."/>
            <person name="Debuchy R."/>
            <person name="Gladieux P."/>
            <person name="Thoren M.H."/>
            <person name="Johannesson H."/>
        </authorList>
    </citation>
    <scope>NUCLEOTIDE SEQUENCE</scope>
    <source>
        <strain evidence="4">CBS 168.71</strain>
    </source>
</reference>
<reference evidence="4" key="1">
    <citation type="journal article" date="2023" name="Mol. Phylogenet. Evol.">
        <title>Genome-scale phylogeny and comparative genomics of the fungal order Sordariales.</title>
        <authorList>
            <person name="Hensen N."/>
            <person name="Bonometti L."/>
            <person name="Westerberg I."/>
            <person name="Brannstrom I.O."/>
            <person name="Guillou S."/>
            <person name="Cros-Aarteil S."/>
            <person name="Calhoun S."/>
            <person name="Haridas S."/>
            <person name="Kuo A."/>
            <person name="Mondo S."/>
            <person name="Pangilinan J."/>
            <person name="Riley R."/>
            <person name="LaButti K."/>
            <person name="Andreopoulos B."/>
            <person name="Lipzen A."/>
            <person name="Chen C."/>
            <person name="Yan M."/>
            <person name="Daum C."/>
            <person name="Ng V."/>
            <person name="Clum A."/>
            <person name="Steindorff A."/>
            <person name="Ohm R.A."/>
            <person name="Martin F."/>
            <person name="Silar P."/>
            <person name="Natvig D.O."/>
            <person name="Lalanne C."/>
            <person name="Gautier V."/>
            <person name="Ament-Velasquez S.L."/>
            <person name="Kruys A."/>
            <person name="Hutchinson M.I."/>
            <person name="Powell A.J."/>
            <person name="Barry K."/>
            <person name="Miller A.N."/>
            <person name="Grigoriev I.V."/>
            <person name="Debuchy R."/>
            <person name="Gladieux P."/>
            <person name="Hiltunen Thoren M."/>
            <person name="Johannesson H."/>
        </authorList>
    </citation>
    <scope>NUCLEOTIDE SEQUENCE</scope>
    <source>
        <strain evidence="4">CBS 168.71</strain>
    </source>
</reference>
<dbReference type="PROSITE" id="PS00107">
    <property type="entry name" value="PROTEIN_KINASE_ATP"/>
    <property type="match status" value="1"/>
</dbReference>
<dbReference type="GO" id="GO:0004672">
    <property type="term" value="F:protein kinase activity"/>
    <property type="evidence" value="ECO:0007669"/>
    <property type="project" value="InterPro"/>
</dbReference>
<dbReference type="InterPro" id="IPR017441">
    <property type="entry name" value="Protein_kinase_ATP_BS"/>
</dbReference>
<proteinExistence type="predicted"/>
<gene>
    <name evidence="4" type="ORF">B0H64DRAFT_344810</name>
</gene>
<dbReference type="Proteomes" id="UP001278766">
    <property type="component" value="Unassembled WGS sequence"/>
</dbReference>
<dbReference type="AlphaFoldDB" id="A0AAE0LRS3"/>
<feature type="compositionally biased region" description="Polar residues" evidence="2">
    <location>
        <begin position="428"/>
        <end position="452"/>
    </location>
</feature>
<evidence type="ECO:0000313" key="4">
    <source>
        <dbReference type="EMBL" id="KAK3295083.1"/>
    </source>
</evidence>
<evidence type="ECO:0000313" key="5">
    <source>
        <dbReference type="Proteomes" id="UP001278766"/>
    </source>
</evidence>
<dbReference type="GeneID" id="87838248"/>
<evidence type="ECO:0000256" key="2">
    <source>
        <dbReference type="SAM" id="MobiDB-lite"/>
    </source>
</evidence>
<dbReference type="SMART" id="SM00220">
    <property type="entry name" value="S_TKc"/>
    <property type="match status" value="1"/>
</dbReference>
<dbReference type="InterPro" id="IPR011009">
    <property type="entry name" value="Kinase-like_dom_sf"/>
</dbReference>
<feature type="domain" description="Protein kinase" evidence="3">
    <location>
        <begin position="93"/>
        <end position="536"/>
    </location>
</feature>
<dbReference type="PROSITE" id="PS50011">
    <property type="entry name" value="PROTEIN_KINASE_DOM"/>
    <property type="match status" value="1"/>
</dbReference>
<feature type="compositionally biased region" description="Acidic residues" evidence="2">
    <location>
        <begin position="409"/>
        <end position="419"/>
    </location>
</feature>
<dbReference type="SUPFAM" id="SSF56112">
    <property type="entry name" value="Protein kinase-like (PK-like)"/>
    <property type="match status" value="1"/>
</dbReference>
<evidence type="ECO:0000256" key="1">
    <source>
        <dbReference type="PROSITE-ProRule" id="PRU10141"/>
    </source>
</evidence>
<dbReference type="GO" id="GO:0005524">
    <property type="term" value="F:ATP binding"/>
    <property type="evidence" value="ECO:0007669"/>
    <property type="project" value="UniProtKB-UniRule"/>
</dbReference>
<dbReference type="PANTHER" id="PTHR44305">
    <property type="entry name" value="SI:DKEY-192D15.2-RELATED"/>
    <property type="match status" value="1"/>
</dbReference>
<dbReference type="Gene3D" id="1.10.510.10">
    <property type="entry name" value="Transferase(Phosphotransferase) domain 1"/>
    <property type="match status" value="1"/>
</dbReference>